<sequence length="867" mass="97209">MSPEPVLLAIAHVVASVSSSYLTTSPQYSVDQRRRAEWAAWGLLALCCRIRLRRRPAGADSGADKEAQLVERRQVADLTAWCIALLLAAAQFIALRVGRPAIQWAFPVIPLLTLYLKVMWLDRSTDNSSSWQARLVRNFDGPMAAIAFVGFSCIVPLGLIYQRTINSIDYRVIILALAFASAFAYACIRVEAVSNSEHDGYQSLKLSNHLEVLGSVASKAFIICTLYLVIFSTGRPSVHFLTLAFTCSRMLELYAITFLCFNHVSITASTLLTSSAAVTSIFNAVDIWSKDRFLLTTATSVVITKLTLPRSTRNNWIYVLLLLPAVSWLLTAVPAQIADAQQGLAIGPTHPIQRLVDLQNEKFVMALGNKSKTIEEAVREYRRRYGRAPPPDFDRWFEIAQSMDFQLIDEFDTIMESLEPYWGISPAALRARVASVEQAANMIALTVGKNGVDYVSDHYYASALSGMINTTRWNEVLPEAKFVISAFDEPRVVAPYDTIEHAMKAAELSKNHSSEDFTQNNTIGTTNNINWISIGKQGTFEAMVSSCHIDSPARSGSPRKGETTTDVLPFVSNITASMDVCESDDLLHQHGVLSAPDTMVLTHSLAPIFSQCKPSVFSDVLYPSPYYALEMANGDYHDEDDFPWDEKMDRVYWAGSSTGGYSTAENWMKMHRQRLTLMTGPGSTAPVKLLERNETGLWQPRDSTYDKIDDLFYFRITALVQCDDTAREAMQERFGSGLHPEDRNAALHNKYALDIDGNAYSGRYYRLLKSNSAVLKHTSFKEWHDGRLQPWVHFIPVSPGAEELGEMMRFLTQEEEGRVIGKAIAEQGRDWARRTLRKEDLEVVMIRLLMEYGRIMSNDRDVMGFEL</sequence>
<reference evidence="5 6" key="1">
    <citation type="submission" date="2013-03" db="EMBL/GenBank/DDBJ databases">
        <title>The Genome Sequence of Phialophora europaea CBS 101466.</title>
        <authorList>
            <consortium name="The Broad Institute Genomics Platform"/>
            <person name="Cuomo C."/>
            <person name="de Hoog S."/>
            <person name="Gorbushina A."/>
            <person name="Walker B."/>
            <person name="Young S.K."/>
            <person name="Zeng Q."/>
            <person name="Gargeya S."/>
            <person name="Fitzgerald M."/>
            <person name="Haas B."/>
            <person name="Abouelleil A."/>
            <person name="Allen A.W."/>
            <person name="Alvarado L."/>
            <person name="Arachchi H.M."/>
            <person name="Berlin A.M."/>
            <person name="Chapman S.B."/>
            <person name="Gainer-Dewar J."/>
            <person name="Goldberg J."/>
            <person name="Griggs A."/>
            <person name="Gujja S."/>
            <person name="Hansen M."/>
            <person name="Howarth C."/>
            <person name="Imamovic A."/>
            <person name="Ireland A."/>
            <person name="Larimer J."/>
            <person name="McCowan C."/>
            <person name="Murphy C."/>
            <person name="Pearson M."/>
            <person name="Poon T.W."/>
            <person name="Priest M."/>
            <person name="Roberts A."/>
            <person name="Saif S."/>
            <person name="Shea T."/>
            <person name="Sisk P."/>
            <person name="Sykes S."/>
            <person name="Wortman J."/>
            <person name="Nusbaum C."/>
            <person name="Birren B."/>
        </authorList>
    </citation>
    <scope>NUCLEOTIDE SEQUENCE [LARGE SCALE GENOMIC DNA]</scope>
    <source>
        <strain evidence="5 6">CBS 101466</strain>
    </source>
</reference>
<dbReference type="Pfam" id="PF05686">
    <property type="entry name" value="Glyco_transf_90"/>
    <property type="match status" value="1"/>
</dbReference>
<dbReference type="InterPro" id="IPR051091">
    <property type="entry name" value="O-Glucosyltr/Glycosyltrsf_90"/>
</dbReference>
<evidence type="ECO:0000259" key="4">
    <source>
        <dbReference type="SMART" id="SM00672"/>
    </source>
</evidence>
<feature type="transmembrane region" description="Helical" evidence="3">
    <location>
        <begin position="212"/>
        <end position="230"/>
    </location>
</feature>
<dbReference type="InterPro" id="IPR006598">
    <property type="entry name" value="CAP10"/>
</dbReference>
<dbReference type="GeneID" id="19973751"/>
<evidence type="ECO:0000313" key="6">
    <source>
        <dbReference type="Proteomes" id="UP000030752"/>
    </source>
</evidence>
<organism evidence="5 6">
    <name type="scientific">Cyphellophora europaea (strain CBS 101466)</name>
    <name type="common">Phialophora europaea</name>
    <dbReference type="NCBI Taxonomy" id="1220924"/>
    <lineage>
        <taxon>Eukaryota</taxon>
        <taxon>Fungi</taxon>
        <taxon>Dikarya</taxon>
        <taxon>Ascomycota</taxon>
        <taxon>Pezizomycotina</taxon>
        <taxon>Eurotiomycetes</taxon>
        <taxon>Chaetothyriomycetidae</taxon>
        <taxon>Chaetothyriales</taxon>
        <taxon>Cyphellophoraceae</taxon>
        <taxon>Cyphellophora</taxon>
    </lineage>
</organism>
<dbReference type="SMART" id="SM00672">
    <property type="entry name" value="CAP10"/>
    <property type="match status" value="1"/>
</dbReference>
<name>W2RPK2_CYPE1</name>
<feature type="transmembrane region" description="Helical" evidence="3">
    <location>
        <begin position="315"/>
        <end position="335"/>
    </location>
</feature>
<dbReference type="eggNOG" id="KOG2458">
    <property type="taxonomic scope" value="Eukaryota"/>
</dbReference>
<dbReference type="InParanoid" id="W2RPK2"/>
<keyword evidence="3" id="KW-0812">Transmembrane</keyword>
<feature type="transmembrane region" description="Helical" evidence="3">
    <location>
        <begin position="172"/>
        <end position="192"/>
    </location>
</feature>
<gene>
    <name evidence="5" type="ORF">HMPREF1541_06412</name>
</gene>
<comment type="similarity">
    <text evidence="1">Belongs to the glycosyltransferase 90 family.</text>
</comment>
<keyword evidence="3" id="KW-0472">Membrane</keyword>
<feature type="transmembrane region" description="Helical" evidence="3">
    <location>
        <begin position="141"/>
        <end position="160"/>
    </location>
</feature>
<evidence type="ECO:0000256" key="1">
    <source>
        <dbReference type="ARBA" id="ARBA00010118"/>
    </source>
</evidence>
<feature type="transmembrane region" description="Helical" evidence="3">
    <location>
        <begin position="104"/>
        <end position="121"/>
    </location>
</feature>
<dbReference type="RefSeq" id="XP_008718966.1">
    <property type="nucleotide sequence ID" value="XM_008720744.1"/>
</dbReference>
<dbReference type="OrthoDB" id="202415at2759"/>
<evidence type="ECO:0000313" key="5">
    <source>
        <dbReference type="EMBL" id="ETN38377.1"/>
    </source>
</evidence>
<dbReference type="GO" id="GO:0016740">
    <property type="term" value="F:transferase activity"/>
    <property type="evidence" value="ECO:0007669"/>
    <property type="project" value="UniProtKB-KW"/>
</dbReference>
<feature type="transmembrane region" description="Helical" evidence="3">
    <location>
        <begin position="78"/>
        <end position="97"/>
    </location>
</feature>
<accession>W2RPK2</accession>
<dbReference type="VEuPathDB" id="FungiDB:HMPREF1541_06412"/>
<dbReference type="AlphaFoldDB" id="W2RPK2"/>
<dbReference type="PANTHER" id="PTHR12203">
    <property type="entry name" value="KDEL LYS-ASP-GLU-LEU CONTAINING - RELATED"/>
    <property type="match status" value="1"/>
</dbReference>
<protein>
    <recommendedName>
        <fullName evidence="4">Glycosyl transferase CAP10 domain-containing protein</fullName>
    </recommendedName>
</protein>
<dbReference type="EMBL" id="KB822722">
    <property type="protein sequence ID" value="ETN38377.1"/>
    <property type="molecule type" value="Genomic_DNA"/>
</dbReference>
<feature type="domain" description="Glycosyl transferase CAP10" evidence="4">
    <location>
        <begin position="582"/>
        <end position="859"/>
    </location>
</feature>
<dbReference type="PANTHER" id="PTHR12203:SF35">
    <property type="entry name" value="PROTEIN O-GLUCOSYLTRANSFERASE 1"/>
    <property type="match status" value="1"/>
</dbReference>
<keyword evidence="3" id="KW-1133">Transmembrane helix</keyword>
<keyword evidence="6" id="KW-1185">Reference proteome</keyword>
<keyword evidence="2" id="KW-0808">Transferase</keyword>
<dbReference type="HOGENOM" id="CLU_005027_2_0_1"/>
<evidence type="ECO:0000256" key="2">
    <source>
        <dbReference type="ARBA" id="ARBA00022679"/>
    </source>
</evidence>
<evidence type="ECO:0000256" key="3">
    <source>
        <dbReference type="SAM" id="Phobius"/>
    </source>
</evidence>
<proteinExistence type="inferred from homology"/>
<dbReference type="Proteomes" id="UP000030752">
    <property type="component" value="Unassembled WGS sequence"/>
</dbReference>